<gene>
    <name evidence="1" type="ORF">MRATA1EN22A_LOCUS14007</name>
</gene>
<accession>A0AC59Z4N7</accession>
<dbReference type="EMBL" id="OX596108">
    <property type="protein sequence ID" value="CAN0230116.1"/>
    <property type="molecule type" value="Genomic_DNA"/>
</dbReference>
<dbReference type="Proteomes" id="UP001162501">
    <property type="component" value="Chromosome 24"/>
</dbReference>
<evidence type="ECO:0000313" key="1">
    <source>
        <dbReference type="EMBL" id="CAN0230116.1"/>
    </source>
</evidence>
<organism evidence="1 2">
    <name type="scientific">Rangifer tarandus platyrhynchus</name>
    <name type="common">Svalbard reindeer</name>
    <dbReference type="NCBI Taxonomy" id="3082113"/>
    <lineage>
        <taxon>Eukaryota</taxon>
        <taxon>Metazoa</taxon>
        <taxon>Chordata</taxon>
        <taxon>Craniata</taxon>
        <taxon>Vertebrata</taxon>
        <taxon>Euteleostomi</taxon>
        <taxon>Mammalia</taxon>
        <taxon>Eutheria</taxon>
        <taxon>Laurasiatheria</taxon>
        <taxon>Artiodactyla</taxon>
        <taxon>Ruminantia</taxon>
        <taxon>Pecora</taxon>
        <taxon>Cervidae</taxon>
        <taxon>Odocoileinae</taxon>
        <taxon>Rangifer</taxon>
    </lineage>
</organism>
<evidence type="ECO:0000313" key="2">
    <source>
        <dbReference type="Proteomes" id="UP001162501"/>
    </source>
</evidence>
<proteinExistence type="predicted"/>
<sequence>MVAQTALPGPAPKEQSPSRSPAPSGLGGAFSLRAIEGEFCRVPPPLEGGSGVPWSPLRVPAPERRKKLRDSELDSPPRQDARRWPLLPGIDCVLPGGEFLEPGLASPGRRGLKRRADEGMRGPVVAQTGRPPELRSCPERRLRLCARGRFPCAGPDPSRRRQEDGVGDRTRRNPRNRPCWSARVSLWPF</sequence>
<name>A0AC59Z4N7_RANTA</name>
<reference evidence="1" key="1">
    <citation type="submission" date="2023-05" db="EMBL/GenBank/DDBJ databases">
        <authorList>
            <consortium name="ELIXIR-Norway"/>
        </authorList>
    </citation>
    <scope>NUCLEOTIDE SEQUENCE</scope>
</reference>
<reference evidence="1" key="2">
    <citation type="submission" date="2025-03" db="EMBL/GenBank/DDBJ databases">
        <authorList>
            <consortium name="ELIXIR-Norway"/>
            <consortium name="Elixir Norway"/>
        </authorList>
    </citation>
    <scope>NUCLEOTIDE SEQUENCE</scope>
</reference>
<protein>
    <submittedName>
        <fullName evidence="1">Uncharacterized protein</fullName>
    </submittedName>
</protein>